<feature type="compositionally biased region" description="Polar residues" evidence="1">
    <location>
        <begin position="499"/>
        <end position="535"/>
    </location>
</feature>
<feature type="compositionally biased region" description="Low complexity" evidence="1">
    <location>
        <begin position="758"/>
        <end position="793"/>
    </location>
</feature>
<feature type="region of interest" description="Disordered" evidence="1">
    <location>
        <begin position="498"/>
        <end position="646"/>
    </location>
</feature>
<feature type="compositionally biased region" description="Low complexity" evidence="1">
    <location>
        <begin position="737"/>
        <end position="748"/>
    </location>
</feature>
<feature type="compositionally biased region" description="Basic and acidic residues" evidence="1">
    <location>
        <begin position="551"/>
        <end position="562"/>
    </location>
</feature>
<reference evidence="2" key="1">
    <citation type="submission" date="2023-10" db="EMBL/GenBank/DDBJ databases">
        <title>Genome assembly of Pristionchus species.</title>
        <authorList>
            <person name="Yoshida K."/>
            <person name="Sommer R.J."/>
        </authorList>
    </citation>
    <scope>NUCLEOTIDE SEQUENCE</scope>
    <source>
        <strain evidence="2">RS5133</strain>
    </source>
</reference>
<feature type="compositionally biased region" description="Polar residues" evidence="1">
    <location>
        <begin position="585"/>
        <end position="597"/>
    </location>
</feature>
<evidence type="ECO:0000256" key="1">
    <source>
        <dbReference type="SAM" id="MobiDB-lite"/>
    </source>
</evidence>
<accession>A0AAV5WII4</accession>
<feature type="compositionally biased region" description="Polar residues" evidence="1">
    <location>
        <begin position="69"/>
        <end position="90"/>
    </location>
</feature>
<proteinExistence type="predicted"/>
<gene>
    <name evidence="2" type="ORF">PFISCL1PPCAC_20994</name>
</gene>
<feature type="non-terminal residue" evidence="2">
    <location>
        <position position="1"/>
    </location>
</feature>
<feature type="compositionally biased region" description="Polar residues" evidence="1">
    <location>
        <begin position="925"/>
        <end position="949"/>
    </location>
</feature>
<evidence type="ECO:0000313" key="2">
    <source>
        <dbReference type="EMBL" id="GMT29697.1"/>
    </source>
</evidence>
<keyword evidence="3" id="KW-1185">Reference proteome</keyword>
<protein>
    <submittedName>
        <fullName evidence="2">Uncharacterized protein</fullName>
    </submittedName>
</protein>
<feature type="compositionally biased region" description="Low complexity" evidence="1">
    <location>
        <begin position="883"/>
        <end position="903"/>
    </location>
</feature>
<dbReference type="AlphaFoldDB" id="A0AAV5WII4"/>
<feature type="compositionally biased region" description="Low complexity" evidence="1">
    <location>
        <begin position="106"/>
        <end position="119"/>
    </location>
</feature>
<feature type="compositionally biased region" description="Polar residues" evidence="1">
    <location>
        <begin position="614"/>
        <end position="635"/>
    </location>
</feature>
<feature type="compositionally biased region" description="Basic and acidic residues" evidence="1">
    <location>
        <begin position="162"/>
        <end position="172"/>
    </location>
</feature>
<dbReference type="EMBL" id="BTSY01000005">
    <property type="protein sequence ID" value="GMT29697.1"/>
    <property type="molecule type" value="Genomic_DNA"/>
</dbReference>
<feature type="region of interest" description="Disordered" evidence="1">
    <location>
        <begin position="662"/>
        <end position="681"/>
    </location>
</feature>
<feature type="region of interest" description="Disordered" evidence="1">
    <location>
        <begin position="32"/>
        <end position="191"/>
    </location>
</feature>
<feature type="region of interest" description="Disordered" evidence="1">
    <location>
        <begin position="690"/>
        <end position="796"/>
    </location>
</feature>
<sequence>LQTMDDDSYWNQVADSLYDMGEDEEDLLYYDDHAPNHQPIDNYGRDENDAYSNPQPSVVEDGIPAGTPSPLQNSNRSNANGTTSIEPLSEQNDEYCNRSLAPPLQNSNRSSVNSRTSNRPPMQDDGYRNRAVARPPLQKRNRSNSNSATRKETPEEGLNSLRENKSNDESAVKRGARPKPAILSRSNRNRVAQSIRREPKQTHHCHGADCCSIPIMKIFGDDPNTIIIPSHILACDLCPYEMSRYFGPTMLLEERKELEWRVKRQRDLKRKLDRGQRLNESEREFVFGPDCHENALRLFLEMNEEWLVAAEQLEKRVTDIVQKQWMKELDEMKREEMRKVSREEEKKKEEARRKQEAKEREEREKRAREEEKKSDIGSLDKEIRKRQADQAAVRVELKRLRDKLKRVVAKKQRVQARHTAGTASAELQAVVNEEQQIIQERERLQQQLNIHNQRQVQQERLLRAAKDGKLQLARMPSTRHDHSYASKESFHEIMRKFAPSTSSRAPNPTIPTQESLNEQNAPSRATQEAASTSRAIAQPSIRPMAPSAQEPVRHDPTREKPKNTKQMPFSRVPPAPLRRVVVASTAGNSRQQINPSTGLPRPVLKLPTFDAANPSVSHNADRSLSNASDRPTQSTAHKRPAILSKTTVKTIDRAAQSIRLEPKEGSSVYTRPKTDTTAVTRRIQSILYREAPLDPEDPPPPPPLPQPKPKPKHVFWNTPKQHSGPAPSQAAKVVLKVAPSRPASAPAPRVAPAPVRRPPASSSAPVRRPPASSSVPAPAAAPAPAATLAVPRPNGQPPLIMPATLRVFSANEADQAFDNFLMGEDIVTYDDPSPSMASPSVPSSSGPTIDEFLADMPIEDDFPAPPRSTLNLNNFSTSTYECPSPSMESPSFPSSTSSRSIPSIDEVLADMPMEEDFAEPPRGTLTLNNFSTSNPWNSDASQDSNNGQTERSDRNSNT</sequence>
<organism evidence="2 3">
    <name type="scientific">Pristionchus fissidentatus</name>
    <dbReference type="NCBI Taxonomy" id="1538716"/>
    <lineage>
        <taxon>Eukaryota</taxon>
        <taxon>Metazoa</taxon>
        <taxon>Ecdysozoa</taxon>
        <taxon>Nematoda</taxon>
        <taxon>Chromadorea</taxon>
        <taxon>Rhabditida</taxon>
        <taxon>Rhabditina</taxon>
        <taxon>Diplogasteromorpha</taxon>
        <taxon>Diplogasteroidea</taxon>
        <taxon>Neodiplogasteridae</taxon>
        <taxon>Pristionchus</taxon>
    </lineage>
</organism>
<feature type="region of interest" description="Disordered" evidence="1">
    <location>
        <begin position="875"/>
        <end position="958"/>
    </location>
</feature>
<feature type="compositionally biased region" description="Pro residues" evidence="1">
    <location>
        <begin position="698"/>
        <end position="708"/>
    </location>
</feature>
<evidence type="ECO:0000313" key="3">
    <source>
        <dbReference type="Proteomes" id="UP001432322"/>
    </source>
</evidence>
<feature type="region of interest" description="Disordered" evidence="1">
    <location>
        <begin position="336"/>
        <end position="375"/>
    </location>
</feature>
<dbReference type="Proteomes" id="UP001432322">
    <property type="component" value="Unassembled WGS sequence"/>
</dbReference>
<name>A0AAV5WII4_9BILA</name>
<comment type="caution">
    <text evidence="2">The sequence shown here is derived from an EMBL/GenBank/DDBJ whole genome shotgun (WGS) entry which is preliminary data.</text>
</comment>